<name>A0A4U6SSV9_SETVI</name>
<reference evidence="2" key="1">
    <citation type="submission" date="2019-03" db="EMBL/GenBank/DDBJ databases">
        <title>WGS assembly of Setaria viridis.</title>
        <authorList>
            <person name="Huang P."/>
            <person name="Jenkins J."/>
            <person name="Grimwood J."/>
            <person name="Barry K."/>
            <person name="Healey A."/>
            <person name="Mamidi S."/>
            <person name="Sreedasyam A."/>
            <person name="Shu S."/>
            <person name="Feldman M."/>
            <person name="Wu J."/>
            <person name="Yu Y."/>
            <person name="Chen C."/>
            <person name="Johnson J."/>
            <person name="Rokhsar D."/>
            <person name="Baxter I."/>
            <person name="Schmutz J."/>
            <person name="Brutnell T."/>
            <person name="Kellogg E."/>
        </authorList>
    </citation>
    <scope>NUCLEOTIDE SEQUENCE [LARGE SCALE GENOMIC DNA]</scope>
</reference>
<evidence type="ECO:0000313" key="2">
    <source>
        <dbReference type="EMBL" id="TKV91670.1"/>
    </source>
</evidence>
<evidence type="ECO:0000256" key="1">
    <source>
        <dbReference type="SAM" id="MobiDB-lite"/>
    </source>
</evidence>
<feature type="region of interest" description="Disordered" evidence="1">
    <location>
        <begin position="43"/>
        <end position="113"/>
    </location>
</feature>
<protein>
    <submittedName>
        <fullName evidence="2">Uncharacterized protein</fullName>
    </submittedName>
</protein>
<gene>
    <name evidence="2" type="ORF">SEVIR_9G112200v2</name>
</gene>
<accession>A0A4U6SSV9</accession>
<dbReference type="AlphaFoldDB" id="A0A4U6SSV9"/>
<keyword evidence="3" id="KW-1185">Reference proteome</keyword>
<dbReference type="Proteomes" id="UP000298652">
    <property type="component" value="Chromosome 9"/>
</dbReference>
<dbReference type="EMBL" id="CM016560">
    <property type="protein sequence ID" value="TKV91670.1"/>
    <property type="molecule type" value="Genomic_DNA"/>
</dbReference>
<organism evidence="2 3">
    <name type="scientific">Setaria viridis</name>
    <name type="common">Green bristlegrass</name>
    <name type="synonym">Setaria italica subsp. viridis</name>
    <dbReference type="NCBI Taxonomy" id="4556"/>
    <lineage>
        <taxon>Eukaryota</taxon>
        <taxon>Viridiplantae</taxon>
        <taxon>Streptophyta</taxon>
        <taxon>Embryophyta</taxon>
        <taxon>Tracheophyta</taxon>
        <taxon>Spermatophyta</taxon>
        <taxon>Magnoliopsida</taxon>
        <taxon>Liliopsida</taxon>
        <taxon>Poales</taxon>
        <taxon>Poaceae</taxon>
        <taxon>PACMAD clade</taxon>
        <taxon>Panicoideae</taxon>
        <taxon>Panicodae</taxon>
        <taxon>Paniceae</taxon>
        <taxon>Cenchrinae</taxon>
        <taxon>Setaria</taxon>
    </lineage>
</organism>
<proteinExistence type="predicted"/>
<evidence type="ECO:0000313" key="3">
    <source>
        <dbReference type="Proteomes" id="UP000298652"/>
    </source>
</evidence>
<feature type="compositionally biased region" description="Low complexity" evidence="1">
    <location>
        <begin position="72"/>
        <end position="97"/>
    </location>
</feature>
<sequence length="113" mass="12239">MRELACAAALIRPSPWLDPRSLLSRWRSPALPVARPAEFCRVRRGLEKEGGRRRGGQIDEQRPPPPPPPPDSSGSPTKSSSNPAVAPFPVPARRTPTSGVPSRRWRCGSVGDA</sequence>
<feature type="compositionally biased region" description="Basic and acidic residues" evidence="1">
    <location>
        <begin position="43"/>
        <end position="62"/>
    </location>
</feature>
<dbReference type="Gramene" id="TKV91670">
    <property type="protein sequence ID" value="TKV91670"/>
    <property type="gene ID" value="SEVIR_9G112200v2"/>
</dbReference>